<dbReference type="RefSeq" id="XP_023164392.2">
    <property type="nucleotide sequence ID" value="XM_023308624.2"/>
</dbReference>
<dbReference type="GO" id="GO:0005868">
    <property type="term" value="C:cytoplasmic dynein complex"/>
    <property type="evidence" value="ECO:0007669"/>
    <property type="project" value="TreeGrafter"/>
</dbReference>
<protein>
    <submittedName>
        <fullName evidence="4">Tctex1 domain-containing protein 2</fullName>
    </submittedName>
</protein>
<feature type="region of interest" description="Disordered" evidence="2">
    <location>
        <begin position="1"/>
        <end position="62"/>
    </location>
</feature>
<dbReference type="Proteomes" id="UP000504633">
    <property type="component" value="Unplaced"/>
</dbReference>
<sequence>MPLLDKKPPKGVVARQKAGQKPHTSISLRTADKKGNETVSSDGGSALRPIIDSDSDSDDKHSEVLPATDVTVYNAYDMGPAFGCKFPTQFIGLMVERCLYEKLKGKTYQMDSAAKLARDVADGINLKMKGSCLQHRYKHVIQVSIYQQTGAGFFHGFRAVWDTLSDDYICKTIDMGTFVCIVVVFGCYQY</sequence>
<comment type="similarity">
    <text evidence="1">Belongs to the dynein light chain Tctex-type family.</text>
</comment>
<name>A0A6J1LC43_DROHY</name>
<evidence type="ECO:0000256" key="1">
    <source>
        <dbReference type="ARBA" id="ARBA00005361"/>
    </source>
</evidence>
<evidence type="ECO:0000256" key="2">
    <source>
        <dbReference type="SAM" id="MobiDB-lite"/>
    </source>
</evidence>
<dbReference type="Gene3D" id="3.30.1140.40">
    <property type="entry name" value="Tctex-1"/>
    <property type="match status" value="1"/>
</dbReference>
<dbReference type="GO" id="GO:0005737">
    <property type="term" value="C:cytoplasm"/>
    <property type="evidence" value="ECO:0007669"/>
    <property type="project" value="TreeGrafter"/>
</dbReference>
<dbReference type="GO" id="GO:0007018">
    <property type="term" value="P:microtubule-based movement"/>
    <property type="evidence" value="ECO:0007669"/>
    <property type="project" value="TreeGrafter"/>
</dbReference>
<dbReference type="PANTHER" id="PTHR21255:SF7">
    <property type="entry name" value="DYNEIN LIGHT CHAIN TCTEX-TYPE PROTEIN 2B"/>
    <property type="match status" value="1"/>
</dbReference>
<dbReference type="InterPro" id="IPR005334">
    <property type="entry name" value="Tctex-1-like"/>
</dbReference>
<evidence type="ECO:0000313" key="3">
    <source>
        <dbReference type="Proteomes" id="UP000504633"/>
    </source>
</evidence>
<dbReference type="KEGG" id="dhe:111595067"/>
<reference evidence="4" key="1">
    <citation type="submission" date="2025-08" db="UniProtKB">
        <authorList>
            <consortium name="RefSeq"/>
        </authorList>
    </citation>
    <scope>IDENTIFICATION</scope>
    <source>
        <strain evidence="4">15085-1641.00</strain>
        <tissue evidence="4">Whole body</tissue>
    </source>
</reference>
<dbReference type="InterPro" id="IPR038586">
    <property type="entry name" value="Tctex-1-like_sf"/>
</dbReference>
<proteinExistence type="inferred from homology"/>
<dbReference type="PANTHER" id="PTHR21255">
    <property type="entry name" value="T-COMPLEX-ASSOCIATED-TESTIS-EXPRESSED 1/ DYNEIN LIGHT CHAIN"/>
    <property type="match status" value="1"/>
</dbReference>
<keyword evidence="3" id="KW-1185">Reference proteome</keyword>
<dbReference type="GO" id="GO:0045505">
    <property type="term" value="F:dynein intermediate chain binding"/>
    <property type="evidence" value="ECO:0007669"/>
    <property type="project" value="TreeGrafter"/>
</dbReference>
<dbReference type="GeneID" id="111595067"/>
<dbReference type="CDD" id="cd21459">
    <property type="entry name" value="DLC-like_TCTEX1D2"/>
    <property type="match status" value="1"/>
</dbReference>
<dbReference type="OrthoDB" id="10260741at2759"/>
<organism evidence="3 4">
    <name type="scientific">Drosophila hydei</name>
    <name type="common">Fruit fly</name>
    <dbReference type="NCBI Taxonomy" id="7224"/>
    <lineage>
        <taxon>Eukaryota</taxon>
        <taxon>Metazoa</taxon>
        <taxon>Ecdysozoa</taxon>
        <taxon>Arthropoda</taxon>
        <taxon>Hexapoda</taxon>
        <taxon>Insecta</taxon>
        <taxon>Pterygota</taxon>
        <taxon>Neoptera</taxon>
        <taxon>Endopterygota</taxon>
        <taxon>Diptera</taxon>
        <taxon>Brachycera</taxon>
        <taxon>Muscomorpha</taxon>
        <taxon>Ephydroidea</taxon>
        <taxon>Drosophilidae</taxon>
        <taxon>Drosophila</taxon>
    </lineage>
</organism>
<dbReference type="Pfam" id="PF03645">
    <property type="entry name" value="Tctex-1"/>
    <property type="match status" value="1"/>
</dbReference>
<evidence type="ECO:0000313" key="4">
    <source>
        <dbReference type="RefSeq" id="XP_023164392.2"/>
    </source>
</evidence>
<dbReference type="OMA" id="MGPAFGC"/>
<accession>A0A6J1LC43</accession>
<dbReference type="AlphaFoldDB" id="A0A6J1LC43"/>
<gene>
    <name evidence="4" type="primary">LOC111595067</name>
</gene>